<accession>A0A1M6TC26</accession>
<dbReference type="Proteomes" id="UP000184364">
    <property type="component" value="Unassembled WGS sequence"/>
</dbReference>
<name>A0A1M6TC26_9FLAO</name>
<dbReference type="STRING" id="1302687.SAMN05444267_100544"/>
<proteinExistence type="predicted"/>
<evidence type="ECO:0000259" key="1">
    <source>
        <dbReference type="Pfam" id="PF12728"/>
    </source>
</evidence>
<evidence type="ECO:0000313" key="3">
    <source>
        <dbReference type="Proteomes" id="UP000184364"/>
    </source>
</evidence>
<reference evidence="3" key="1">
    <citation type="submission" date="2016-11" db="EMBL/GenBank/DDBJ databases">
        <authorList>
            <person name="Varghese N."/>
            <person name="Submissions S."/>
        </authorList>
    </citation>
    <scope>NUCLEOTIDE SEQUENCE [LARGE SCALE GENOMIC DNA]</scope>
    <source>
        <strain evidence="3">DSM 26899</strain>
    </source>
</reference>
<evidence type="ECO:0000313" key="2">
    <source>
        <dbReference type="EMBL" id="SHK54386.1"/>
    </source>
</evidence>
<dbReference type="AlphaFoldDB" id="A0A1M6TC26"/>
<protein>
    <submittedName>
        <fullName evidence="2">Transcriptional regulator, AlpA family</fullName>
    </submittedName>
</protein>
<feature type="domain" description="Helix-turn-helix" evidence="1">
    <location>
        <begin position="45"/>
        <end position="94"/>
    </location>
</feature>
<dbReference type="Pfam" id="PF12728">
    <property type="entry name" value="HTH_17"/>
    <property type="match status" value="1"/>
</dbReference>
<sequence length="97" mass="11356">MATKEHSILIQASPEYLSELIVSGIREELKRIQLHFTEKSQNDELMTKKQVCNFLNCSSVSLWNWENKGMLAPVRLGRSIRYKKSDVEQFINRKTNK</sequence>
<dbReference type="InterPro" id="IPR009061">
    <property type="entry name" value="DNA-bd_dom_put_sf"/>
</dbReference>
<dbReference type="InterPro" id="IPR041657">
    <property type="entry name" value="HTH_17"/>
</dbReference>
<organism evidence="2 3">
    <name type="scientific">Chryseobacterium polytrichastri</name>
    <dbReference type="NCBI Taxonomy" id="1302687"/>
    <lineage>
        <taxon>Bacteria</taxon>
        <taxon>Pseudomonadati</taxon>
        <taxon>Bacteroidota</taxon>
        <taxon>Flavobacteriia</taxon>
        <taxon>Flavobacteriales</taxon>
        <taxon>Weeksellaceae</taxon>
        <taxon>Chryseobacterium group</taxon>
        <taxon>Chryseobacterium</taxon>
    </lineage>
</organism>
<dbReference type="RefSeq" id="WP_073291241.1">
    <property type="nucleotide sequence ID" value="NZ_FRAV01000005.1"/>
</dbReference>
<gene>
    <name evidence="2" type="ORF">SAMN05444267_100544</name>
</gene>
<dbReference type="SUPFAM" id="SSF46955">
    <property type="entry name" value="Putative DNA-binding domain"/>
    <property type="match status" value="1"/>
</dbReference>
<keyword evidence="3" id="KW-1185">Reference proteome</keyword>
<dbReference type="EMBL" id="FRAV01000005">
    <property type="protein sequence ID" value="SHK54386.1"/>
    <property type="molecule type" value="Genomic_DNA"/>
</dbReference>
<dbReference type="OrthoDB" id="1263240at2"/>